<keyword evidence="1" id="KW-0472">Membrane</keyword>
<evidence type="ECO:0000313" key="5">
    <source>
        <dbReference type="Proteomes" id="UP000037558"/>
    </source>
</evidence>
<dbReference type="OrthoDB" id="9783299at2"/>
<feature type="transmembrane region" description="Helical" evidence="1">
    <location>
        <begin position="245"/>
        <end position="264"/>
    </location>
</feature>
<name>A0A0M0KW28_9BACI</name>
<organism evidence="4 5">
    <name type="scientific">Priestia koreensis</name>
    <dbReference type="NCBI Taxonomy" id="284581"/>
    <lineage>
        <taxon>Bacteria</taxon>
        <taxon>Bacillati</taxon>
        <taxon>Bacillota</taxon>
        <taxon>Bacilli</taxon>
        <taxon>Bacillales</taxon>
        <taxon>Bacillaceae</taxon>
        <taxon>Priestia</taxon>
    </lineage>
</organism>
<dbReference type="PATRIC" id="fig|284581.3.peg.3118"/>
<comment type="caution">
    <text evidence="4">The sequence shown here is derived from an EMBL/GenBank/DDBJ whole genome shotgun (WGS) entry which is preliminary data.</text>
</comment>
<gene>
    <name evidence="4" type="ORF">AMD01_18020</name>
</gene>
<evidence type="ECO:0000259" key="3">
    <source>
        <dbReference type="Pfam" id="PF14344"/>
    </source>
</evidence>
<dbReference type="Proteomes" id="UP000037558">
    <property type="component" value="Unassembled WGS sequence"/>
</dbReference>
<evidence type="ECO:0000256" key="1">
    <source>
        <dbReference type="SAM" id="Phobius"/>
    </source>
</evidence>
<accession>A0A0M0KW28</accession>
<evidence type="ECO:0000313" key="4">
    <source>
        <dbReference type="EMBL" id="KOO43025.1"/>
    </source>
</evidence>
<dbReference type="InterPro" id="IPR025510">
    <property type="entry name" value="DUF4397"/>
</dbReference>
<dbReference type="RefSeq" id="WP_053402833.1">
    <property type="nucleotide sequence ID" value="NZ_CP061868.1"/>
</dbReference>
<feature type="chain" id="PRO_5005602964" evidence="2">
    <location>
        <begin position="26"/>
        <end position="271"/>
    </location>
</feature>
<keyword evidence="1" id="KW-1133">Transmembrane helix</keyword>
<reference evidence="5" key="1">
    <citation type="submission" date="2015-08" db="EMBL/GenBank/DDBJ databases">
        <title>Fjat-14210 dsm16467.</title>
        <authorList>
            <person name="Liu B."/>
            <person name="Wang J."/>
            <person name="Zhu Y."/>
            <person name="Liu G."/>
            <person name="Chen Q."/>
            <person name="Chen Z."/>
            <person name="Lan J."/>
            <person name="Che J."/>
            <person name="Ge C."/>
            <person name="Shi H."/>
            <person name="Pan Z."/>
            <person name="Liu X."/>
        </authorList>
    </citation>
    <scope>NUCLEOTIDE SEQUENCE [LARGE SCALE GENOMIC DNA]</scope>
    <source>
        <strain evidence="5">DSM 16467</strain>
    </source>
</reference>
<keyword evidence="2" id="KW-0732">Signal</keyword>
<dbReference type="Pfam" id="PF14344">
    <property type="entry name" value="DUF4397"/>
    <property type="match status" value="1"/>
</dbReference>
<dbReference type="EMBL" id="LILC01000023">
    <property type="protein sequence ID" value="KOO43025.1"/>
    <property type="molecule type" value="Genomic_DNA"/>
</dbReference>
<feature type="signal peptide" evidence="2">
    <location>
        <begin position="1"/>
        <end position="25"/>
    </location>
</feature>
<keyword evidence="1" id="KW-0812">Transmembrane</keyword>
<feature type="domain" description="DUF4397" evidence="3">
    <location>
        <begin position="30"/>
        <end position="146"/>
    </location>
</feature>
<sequence>MKKIFSVMAAMVLLLVFGTGAGASAAGNDAMVRIVHASPDAPAVDVVVDGKTVVEGAAFKAATDYMMLPAGEHKVEVFAAGTVADGKPVISSNLTVEAGMAYTVAAINKLDSLELKVLNDDLNVTKGKSKVRVAHFSPDAPAVDVAVKGGDVLFPGAEFKGVTQYLEVDPGSYDLEVRGAGTKDVVLDLAGTELKANMSYTVIAVGLAKGEPALEALVLADPAMMPSEMPKTGMGGTADTQSHNYLPVAAAAILGLGALMAYGIKKKASSH</sequence>
<dbReference type="STRING" id="284581.AMD01_18020"/>
<evidence type="ECO:0000256" key="2">
    <source>
        <dbReference type="SAM" id="SignalP"/>
    </source>
</evidence>
<keyword evidence="5" id="KW-1185">Reference proteome</keyword>
<protein>
    <submittedName>
        <fullName evidence="4">Peptidase</fullName>
    </submittedName>
</protein>
<dbReference type="AlphaFoldDB" id="A0A0M0KW28"/>
<proteinExistence type="predicted"/>